<dbReference type="VEuPathDB" id="VectorBase:HLOH_055326"/>
<comment type="caution">
    <text evidence="1">The sequence shown here is derived from an EMBL/GenBank/DDBJ whole genome shotgun (WGS) entry which is preliminary data.</text>
</comment>
<dbReference type="OMA" id="SFIRIVW"/>
<reference evidence="1 2" key="1">
    <citation type="journal article" date="2020" name="Cell">
        <title>Large-Scale Comparative Analyses of Tick Genomes Elucidate Their Genetic Diversity and Vector Capacities.</title>
        <authorList>
            <consortium name="Tick Genome and Microbiome Consortium (TIGMIC)"/>
            <person name="Jia N."/>
            <person name="Wang J."/>
            <person name="Shi W."/>
            <person name="Du L."/>
            <person name="Sun Y."/>
            <person name="Zhan W."/>
            <person name="Jiang J.F."/>
            <person name="Wang Q."/>
            <person name="Zhang B."/>
            <person name="Ji P."/>
            <person name="Bell-Sakyi L."/>
            <person name="Cui X.M."/>
            <person name="Yuan T.T."/>
            <person name="Jiang B.G."/>
            <person name="Yang W.F."/>
            <person name="Lam T.T."/>
            <person name="Chang Q.C."/>
            <person name="Ding S.J."/>
            <person name="Wang X.J."/>
            <person name="Zhu J.G."/>
            <person name="Ruan X.D."/>
            <person name="Zhao L."/>
            <person name="Wei J.T."/>
            <person name="Ye R.Z."/>
            <person name="Que T.C."/>
            <person name="Du C.H."/>
            <person name="Zhou Y.H."/>
            <person name="Cheng J.X."/>
            <person name="Dai P.F."/>
            <person name="Guo W.B."/>
            <person name="Han X.H."/>
            <person name="Huang E.J."/>
            <person name="Li L.F."/>
            <person name="Wei W."/>
            <person name="Gao Y.C."/>
            <person name="Liu J.Z."/>
            <person name="Shao H.Z."/>
            <person name="Wang X."/>
            <person name="Wang C.C."/>
            <person name="Yang T.C."/>
            <person name="Huo Q.B."/>
            <person name="Li W."/>
            <person name="Chen H.Y."/>
            <person name="Chen S.E."/>
            <person name="Zhou L.G."/>
            <person name="Ni X.B."/>
            <person name="Tian J.H."/>
            <person name="Sheng Y."/>
            <person name="Liu T."/>
            <person name="Pan Y.S."/>
            <person name="Xia L.Y."/>
            <person name="Li J."/>
            <person name="Zhao F."/>
            <person name="Cao W.C."/>
        </authorList>
    </citation>
    <scope>NUCLEOTIDE SEQUENCE [LARGE SCALE GENOMIC DNA]</scope>
    <source>
        <strain evidence="1">HaeL-2018</strain>
    </source>
</reference>
<dbReference type="SUPFAM" id="SSF53098">
    <property type="entry name" value="Ribonuclease H-like"/>
    <property type="match status" value="1"/>
</dbReference>
<keyword evidence="2" id="KW-1185">Reference proteome</keyword>
<protein>
    <recommendedName>
        <fullName evidence="3">Tick transposon</fullName>
    </recommendedName>
</protein>
<dbReference type="InterPro" id="IPR036397">
    <property type="entry name" value="RNaseH_sf"/>
</dbReference>
<dbReference type="GO" id="GO:0003676">
    <property type="term" value="F:nucleic acid binding"/>
    <property type="evidence" value="ECO:0007669"/>
    <property type="project" value="InterPro"/>
</dbReference>
<name>A0A9J6GED7_HAELO</name>
<organism evidence="1 2">
    <name type="scientific">Haemaphysalis longicornis</name>
    <name type="common">Bush tick</name>
    <dbReference type="NCBI Taxonomy" id="44386"/>
    <lineage>
        <taxon>Eukaryota</taxon>
        <taxon>Metazoa</taxon>
        <taxon>Ecdysozoa</taxon>
        <taxon>Arthropoda</taxon>
        <taxon>Chelicerata</taxon>
        <taxon>Arachnida</taxon>
        <taxon>Acari</taxon>
        <taxon>Parasitiformes</taxon>
        <taxon>Ixodida</taxon>
        <taxon>Ixodoidea</taxon>
        <taxon>Ixodidae</taxon>
        <taxon>Haemaphysalinae</taxon>
        <taxon>Haemaphysalis</taxon>
    </lineage>
</organism>
<sequence length="305" mass="33673">MHAETNQGRRRARVEALARRYGQDPHVIYTDAASYPANPNAKVAVACAVAGNAQTTYSVRTDSIRVAEETAIALAVSHITTARPAEADDDDTWAVITDSQAACRAFFSGILSIQANNILRQSDPSKLSFIRIVWTPGHASLPGNEHAHALAREMTHRASEEADRQIRGGSKTSASIIPSHEPLNYTLILAYYRTQRKTLPPTHHSLSRADATSWRQLQTHTFPNLHHKHLFYPTQYAGNCPACQSPNPTLYHSVWECPRPPDGLTPIRIPTHSSWEAALSSTAPQDQQRLIERARRIASAIGVLD</sequence>
<evidence type="ECO:0008006" key="3">
    <source>
        <dbReference type="Google" id="ProtNLM"/>
    </source>
</evidence>
<dbReference type="InterPro" id="IPR012337">
    <property type="entry name" value="RNaseH-like_sf"/>
</dbReference>
<proteinExistence type="predicted"/>
<evidence type="ECO:0000313" key="1">
    <source>
        <dbReference type="EMBL" id="KAH9376774.1"/>
    </source>
</evidence>
<dbReference type="OrthoDB" id="6497161at2759"/>
<dbReference type="AlphaFoldDB" id="A0A9J6GED7"/>
<gene>
    <name evidence="1" type="ORF">HPB48_017884</name>
</gene>
<dbReference type="Gene3D" id="3.30.420.10">
    <property type="entry name" value="Ribonuclease H-like superfamily/Ribonuclease H"/>
    <property type="match status" value="1"/>
</dbReference>
<dbReference type="EMBL" id="JABSTR010000008">
    <property type="protein sequence ID" value="KAH9376774.1"/>
    <property type="molecule type" value="Genomic_DNA"/>
</dbReference>
<accession>A0A9J6GED7</accession>
<evidence type="ECO:0000313" key="2">
    <source>
        <dbReference type="Proteomes" id="UP000821853"/>
    </source>
</evidence>
<dbReference type="Proteomes" id="UP000821853">
    <property type="component" value="Unassembled WGS sequence"/>
</dbReference>